<evidence type="ECO:0000313" key="10">
    <source>
        <dbReference type="Ensembl" id="ENSKMAP00000017449.1"/>
    </source>
</evidence>
<reference evidence="10" key="1">
    <citation type="submission" date="2025-08" db="UniProtKB">
        <authorList>
            <consortium name="Ensembl"/>
        </authorList>
    </citation>
    <scope>IDENTIFICATION</scope>
</reference>
<dbReference type="InterPro" id="IPR035076">
    <property type="entry name" value="Toxin/TOLIP"/>
</dbReference>
<dbReference type="OMA" id="ISGEIRC"/>
<sequence length="187" mass="20531">MFFFTLVLGICILPKVDTLRCYECTSEASGDCTETIQECSSEDYRCAALRVVHYQNGVFAEMKTKECAPAEQCMEDSVSTGTMKSMYVSKCCTEDLCNTKHISDFYVNPNGKKCFTCNGTECTATINCMGIEDHCFTLTGKTPGEFMKGCCSKHLCSANSTSQIKNMIGSEMSCCQGDYCNSEAPLS</sequence>
<keyword evidence="11" id="KW-1185">Reference proteome</keyword>
<dbReference type="Proteomes" id="UP000264800">
    <property type="component" value="Unplaced"/>
</dbReference>
<dbReference type="Gene3D" id="2.10.60.10">
    <property type="entry name" value="CD59"/>
    <property type="match status" value="2"/>
</dbReference>
<evidence type="ECO:0000313" key="11">
    <source>
        <dbReference type="Proteomes" id="UP000264800"/>
    </source>
</evidence>
<dbReference type="InterPro" id="IPR018363">
    <property type="entry name" value="CD59_antigen_CS"/>
</dbReference>
<evidence type="ECO:0000256" key="7">
    <source>
        <dbReference type="ARBA" id="ARBA00023180"/>
    </source>
</evidence>
<protein>
    <submittedName>
        <fullName evidence="10">Urokinase plasminogen activator surface receptor-like</fullName>
    </submittedName>
</protein>
<keyword evidence="5 8" id="KW-0732">Signal</keyword>
<evidence type="ECO:0000256" key="2">
    <source>
        <dbReference type="ARBA" id="ARBA00004613"/>
    </source>
</evidence>
<dbReference type="PANTHER" id="PTHR20914">
    <property type="entry name" value="LY6/PLAUR DOMAIN-CONTAINING PROTEIN 8"/>
    <property type="match status" value="1"/>
</dbReference>
<organism evidence="10 11">
    <name type="scientific">Kryptolebias marmoratus</name>
    <name type="common">Mangrove killifish</name>
    <name type="synonym">Rivulus marmoratus</name>
    <dbReference type="NCBI Taxonomy" id="37003"/>
    <lineage>
        <taxon>Eukaryota</taxon>
        <taxon>Metazoa</taxon>
        <taxon>Chordata</taxon>
        <taxon>Craniata</taxon>
        <taxon>Vertebrata</taxon>
        <taxon>Euteleostomi</taxon>
        <taxon>Actinopterygii</taxon>
        <taxon>Neopterygii</taxon>
        <taxon>Teleostei</taxon>
        <taxon>Neoteleostei</taxon>
        <taxon>Acanthomorphata</taxon>
        <taxon>Ovalentaria</taxon>
        <taxon>Atherinomorphae</taxon>
        <taxon>Cyprinodontiformes</taxon>
        <taxon>Rivulidae</taxon>
        <taxon>Kryptolebias</taxon>
    </lineage>
</organism>
<reference evidence="10" key="2">
    <citation type="submission" date="2025-09" db="UniProtKB">
        <authorList>
            <consortium name="Ensembl"/>
        </authorList>
    </citation>
    <scope>IDENTIFICATION</scope>
</reference>
<keyword evidence="4" id="KW-0964">Secreted</keyword>
<dbReference type="InterPro" id="IPR016054">
    <property type="entry name" value="LY6_UPA_recep-like"/>
</dbReference>
<feature type="signal peptide" evidence="8">
    <location>
        <begin position="1"/>
        <end position="18"/>
    </location>
</feature>
<keyword evidence="6" id="KW-0472">Membrane</keyword>
<dbReference type="PANTHER" id="PTHR20914:SF26">
    <property type="entry name" value="PHOSPHOLIPASE A2 INHIBITOR CNF-LIKE"/>
    <property type="match status" value="1"/>
</dbReference>
<comment type="subcellular location">
    <subcellularLocation>
        <location evidence="1">Cell membrane</location>
    </subcellularLocation>
    <subcellularLocation>
        <location evidence="2">Secreted</location>
    </subcellularLocation>
</comment>
<name>A0A3Q3B0M9_KRYMA</name>
<dbReference type="GO" id="GO:0005886">
    <property type="term" value="C:plasma membrane"/>
    <property type="evidence" value="ECO:0007669"/>
    <property type="project" value="UniProtKB-SubCell"/>
</dbReference>
<dbReference type="GO" id="GO:0005576">
    <property type="term" value="C:extracellular region"/>
    <property type="evidence" value="ECO:0007669"/>
    <property type="project" value="UniProtKB-SubCell"/>
</dbReference>
<dbReference type="RefSeq" id="XP_017295158.1">
    <property type="nucleotide sequence ID" value="XM_017439669.2"/>
</dbReference>
<dbReference type="KEGG" id="kmr:108249995"/>
<proteinExistence type="predicted"/>
<dbReference type="STRING" id="37003.ENSKMAP00000017449"/>
<evidence type="ECO:0000256" key="4">
    <source>
        <dbReference type="ARBA" id="ARBA00022525"/>
    </source>
</evidence>
<evidence type="ECO:0000256" key="5">
    <source>
        <dbReference type="ARBA" id="ARBA00022729"/>
    </source>
</evidence>
<dbReference type="Pfam" id="PF00021">
    <property type="entry name" value="UPAR_LY6"/>
    <property type="match status" value="1"/>
</dbReference>
<evidence type="ECO:0000256" key="1">
    <source>
        <dbReference type="ARBA" id="ARBA00004236"/>
    </source>
</evidence>
<evidence type="ECO:0000256" key="6">
    <source>
        <dbReference type="ARBA" id="ARBA00023136"/>
    </source>
</evidence>
<dbReference type="GeneTree" id="ENSGT00940000163304"/>
<keyword evidence="3" id="KW-1003">Cell membrane</keyword>
<dbReference type="OrthoDB" id="5945173at2759"/>
<evidence type="ECO:0000256" key="3">
    <source>
        <dbReference type="ARBA" id="ARBA00022475"/>
    </source>
</evidence>
<keyword evidence="7" id="KW-0325">Glycoprotein</keyword>
<dbReference type="Ensembl" id="ENSKMAT00000017687.1">
    <property type="protein sequence ID" value="ENSKMAP00000017449.1"/>
    <property type="gene ID" value="ENSKMAG00000013022.1"/>
</dbReference>
<dbReference type="PROSITE" id="PS00983">
    <property type="entry name" value="LY6_UPAR"/>
    <property type="match status" value="1"/>
</dbReference>
<dbReference type="Pfam" id="PF00087">
    <property type="entry name" value="Toxin_TOLIP"/>
    <property type="match status" value="1"/>
</dbReference>
<dbReference type="InterPro" id="IPR050918">
    <property type="entry name" value="CNF-like_PLA2_Inhibitor"/>
</dbReference>
<dbReference type="InterPro" id="IPR045860">
    <property type="entry name" value="Snake_toxin-like_sf"/>
</dbReference>
<accession>A0A3Q3B0M9</accession>
<dbReference type="AlphaFoldDB" id="A0A3Q3B0M9"/>
<feature type="domain" description="UPAR/Ly6" evidence="9">
    <location>
        <begin position="19"/>
        <end position="108"/>
    </location>
</feature>
<dbReference type="SUPFAM" id="SSF57302">
    <property type="entry name" value="Snake toxin-like"/>
    <property type="match status" value="2"/>
</dbReference>
<dbReference type="SMART" id="SM00134">
    <property type="entry name" value="LU"/>
    <property type="match status" value="1"/>
</dbReference>
<feature type="chain" id="PRO_5018556783" evidence="8">
    <location>
        <begin position="19"/>
        <end position="187"/>
    </location>
</feature>
<evidence type="ECO:0000259" key="9">
    <source>
        <dbReference type="SMART" id="SM00134"/>
    </source>
</evidence>
<dbReference type="GeneID" id="108249995"/>
<evidence type="ECO:0000256" key="8">
    <source>
        <dbReference type="SAM" id="SignalP"/>
    </source>
</evidence>